<name>A0A644X509_9ZZZZ</name>
<comment type="caution">
    <text evidence="8">The sequence shown here is derived from an EMBL/GenBank/DDBJ whole genome shotgun (WGS) entry which is preliminary data.</text>
</comment>
<dbReference type="InterPro" id="IPR015867">
    <property type="entry name" value="N-reg_PII/ATP_PRibTrfase_C"/>
</dbReference>
<dbReference type="AlphaFoldDB" id="A0A644X509"/>
<dbReference type="InterPro" id="IPR019264">
    <property type="entry name" value="DUF2179"/>
</dbReference>
<organism evidence="8">
    <name type="scientific">bioreactor metagenome</name>
    <dbReference type="NCBI Taxonomy" id="1076179"/>
    <lineage>
        <taxon>unclassified sequences</taxon>
        <taxon>metagenomes</taxon>
        <taxon>ecological metagenomes</taxon>
    </lineage>
</organism>
<dbReference type="PANTHER" id="PTHR33545">
    <property type="entry name" value="UPF0750 MEMBRANE PROTEIN YITT-RELATED"/>
    <property type="match status" value="1"/>
</dbReference>
<gene>
    <name evidence="8" type="ORF">SDC9_57592</name>
</gene>
<evidence type="ECO:0000256" key="1">
    <source>
        <dbReference type="ARBA" id="ARBA00004651"/>
    </source>
</evidence>
<feature type="transmembrane region" description="Helical" evidence="6">
    <location>
        <begin position="39"/>
        <end position="66"/>
    </location>
</feature>
<keyword evidence="5 6" id="KW-0472">Membrane</keyword>
<feature type="domain" description="DUF2179" evidence="7">
    <location>
        <begin position="218"/>
        <end position="272"/>
    </location>
</feature>
<dbReference type="PIRSF" id="PIRSF006483">
    <property type="entry name" value="Membrane_protein_YitT"/>
    <property type="match status" value="1"/>
</dbReference>
<dbReference type="GO" id="GO:0005886">
    <property type="term" value="C:plasma membrane"/>
    <property type="evidence" value="ECO:0007669"/>
    <property type="project" value="UniProtKB-SubCell"/>
</dbReference>
<evidence type="ECO:0000313" key="8">
    <source>
        <dbReference type="EMBL" id="MPM11252.1"/>
    </source>
</evidence>
<accession>A0A644X509</accession>
<dbReference type="PANTHER" id="PTHR33545:SF5">
    <property type="entry name" value="UPF0750 MEMBRANE PROTEIN YITT"/>
    <property type="match status" value="1"/>
</dbReference>
<evidence type="ECO:0000256" key="5">
    <source>
        <dbReference type="ARBA" id="ARBA00023136"/>
    </source>
</evidence>
<feature type="transmembrane region" description="Helical" evidence="6">
    <location>
        <begin position="7"/>
        <end position="27"/>
    </location>
</feature>
<dbReference type="InterPro" id="IPR003740">
    <property type="entry name" value="YitT"/>
</dbReference>
<feature type="transmembrane region" description="Helical" evidence="6">
    <location>
        <begin position="171"/>
        <end position="189"/>
    </location>
</feature>
<dbReference type="PROSITE" id="PS51257">
    <property type="entry name" value="PROKAR_LIPOPROTEIN"/>
    <property type="match status" value="1"/>
</dbReference>
<feature type="transmembrane region" description="Helical" evidence="6">
    <location>
        <begin position="143"/>
        <end position="165"/>
    </location>
</feature>
<dbReference type="Pfam" id="PF10035">
    <property type="entry name" value="DUF2179"/>
    <property type="match status" value="1"/>
</dbReference>
<evidence type="ECO:0000256" key="3">
    <source>
        <dbReference type="ARBA" id="ARBA00022692"/>
    </source>
</evidence>
<proteinExistence type="predicted"/>
<protein>
    <recommendedName>
        <fullName evidence="7">DUF2179 domain-containing protein</fullName>
    </recommendedName>
</protein>
<dbReference type="EMBL" id="VSSQ01001806">
    <property type="protein sequence ID" value="MPM11252.1"/>
    <property type="molecule type" value="Genomic_DNA"/>
</dbReference>
<comment type="subcellular location">
    <subcellularLocation>
        <location evidence="1">Cell membrane</location>
        <topology evidence="1">Multi-pass membrane protein</topology>
    </subcellularLocation>
</comment>
<evidence type="ECO:0000259" key="7">
    <source>
        <dbReference type="Pfam" id="PF10035"/>
    </source>
</evidence>
<evidence type="ECO:0000256" key="4">
    <source>
        <dbReference type="ARBA" id="ARBA00022989"/>
    </source>
</evidence>
<sequence>MRKHLIYNLMTAIGCILMGIAVNAFYIPHQLLSGGIGGIAVMLYYLFGFPMGLMTILINIPLFYLAYRYMDRSYPLKAVFGMLAYSFSLDFFSFLVPMAPIHDTLFSCIVGGTLNGIGAAFLYRVGSSSGGTDIIGAIFNKYYSIAISTPGFIINILLMSIAAFLFGLEPALYTLLASFIAFKVANTFTDGFDYKKNIIIISNQAPAIAQEIIKIVGRGVTFLHGEGAFTHQPREVLLVVAKLTQLAQIKGIVSNIDPTAFMIIHDVTDVMGKGFTNIPALKKKNENSKNNFKKI</sequence>
<dbReference type="InterPro" id="IPR051461">
    <property type="entry name" value="UPF0750_membrane"/>
</dbReference>
<keyword evidence="2" id="KW-1003">Cell membrane</keyword>
<keyword evidence="3 6" id="KW-0812">Transmembrane</keyword>
<feature type="transmembrane region" description="Helical" evidence="6">
    <location>
        <begin position="78"/>
        <end position="98"/>
    </location>
</feature>
<evidence type="ECO:0000256" key="2">
    <source>
        <dbReference type="ARBA" id="ARBA00022475"/>
    </source>
</evidence>
<evidence type="ECO:0000256" key="6">
    <source>
        <dbReference type="SAM" id="Phobius"/>
    </source>
</evidence>
<feature type="transmembrane region" description="Helical" evidence="6">
    <location>
        <begin position="104"/>
        <end position="123"/>
    </location>
</feature>
<dbReference type="Gene3D" id="3.30.70.120">
    <property type="match status" value="1"/>
</dbReference>
<reference evidence="8" key="1">
    <citation type="submission" date="2019-08" db="EMBL/GenBank/DDBJ databases">
        <authorList>
            <person name="Kucharzyk K."/>
            <person name="Murdoch R.W."/>
            <person name="Higgins S."/>
            <person name="Loffler F."/>
        </authorList>
    </citation>
    <scope>NUCLEOTIDE SEQUENCE</scope>
</reference>
<dbReference type="Pfam" id="PF02588">
    <property type="entry name" value="YitT_membrane"/>
    <property type="match status" value="1"/>
</dbReference>
<keyword evidence="4 6" id="KW-1133">Transmembrane helix</keyword>
<dbReference type="CDD" id="cd16380">
    <property type="entry name" value="YitT_C"/>
    <property type="match status" value="1"/>
</dbReference>